<proteinExistence type="predicted"/>
<gene>
    <name evidence="3" type="primary">Mo03817</name>
    <name evidence="3" type="ORF">E5Q_03817</name>
</gene>
<evidence type="ECO:0000256" key="1">
    <source>
        <dbReference type="SAM" id="MobiDB-lite"/>
    </source>
</evidence>
<dbReference type="InParanoid" id="G7E2T1"/>
<sequence length="407" mass="41750">MYTKMAVMLAIAALVLALSRGTSLHINALNPTHLTECEVRDDLVCHLADSNLYRRSGVQELDYAGMAIQCRLGDPSDDHSLLCGPSTIEINIQEKMTFIRLATVLALGLVTLVAGQNPGLTIGMHADWLGPYADGEAVSDGKSLYLDPFNPVHLTQCEIRNDLVCRESKSDDATILFRKSGGKYLDITGMYVHCVVLDGSESNTCIFRHRSSATYVTFEAEADTLYTMFAFYLFATLVASLVAAQDPTATAPGIAMQSVSPSQLLQGVADVVSLFPALNAAGTGTAVQQVVTVTATPTAASAPFANILGSFKPGSIGLGALGTIVPASSAAPSVLTVTAAAPTAAAALPSTLMQSAPVSGSATQPDTAAAAQPVAAEPAVATTPVAAATPAGAEPVAAAASPVASLA</sequence>
<reference evidence="3 4" key="1">
    <citation type="journal article" date="2011" name="J. Gen. Appl. Microbiol.">
        <title>Draft genome sequencing of the enigmatic basidiomycete Mixia osmundae.</title>
        <authorList>
            <person name="Nishida H."/>
            <person name="Nagatsuka Y."/>
            <person name="Sugiyama J."/>
        </authorList>
    </citation>
    <scope>NUCLEOTIDE SEQUENCE [LARGE SCALE GENOMIC DNA]</scope>
    <source>
        <strain evidence="4">CBS 9802 / IAM 14324 / JCM 22182 / KY 12970</strain>
    </source>
</reference>
<feature type="compositionally biased region" description="Low complexity" evidence="1">
    <location>
        <begin position="360"/>
        <end position="375"/>
    </location>
</feature>
<organism evidence="3 4">
    <name type="scientific">Mixia osmundae (strain CBS 9802 / IAM 14324 / JCM 22182 / KY 12970)</name>
    <dbReference type="NCBI Taxonomy" id="764103"/>
    <lineage>
        <taxon>Eukaryota</taxon>
        <taxon>Fungi</taxon>
        <taxon>Dikarya</taxon>
        <taxon>Basidiomycota</taxon>
        <taxon>Pucciniomycotina</taxon>
        <taxon>Mixiomycetes</taxon>
        <taxon>Mixiales</taxon>
        <taxon>Mixiaceae</taxon>
        <taxon>Mixia</taxon>
    </lineage>
</organism>
<comment type="caution">
    <text evidence="3">The sequence shown here is derived from an EMBL/GenBank/DDBJ whole genome shotgun (WGS) entry which is preliminary data.</text>
</comment>
<dbReference type="RefSeq" id="XP_014568884.1">
    <property type="nucleotide sequence ID" value="XM_014713398.1"/>
</dbReference>
<dbReference type="HOGENOM" id="CLU_056410_0_0_1"/>
<name>G7E2T1_MIXOS</name>
<evidence type="ECO:0000256" key="2">
    <source>
        <dbReference type="SAM" id="SignalP"/>
    </source>
</evidence>
<reference evidence="3 4" key="2">
    <citation type="journal article" date="2012" name="Open Biol.">
        <title>Characteristics of nucleosomes and linker DNA regions on the genome of the basidiomycete Mixia osmundae revealed by mono- and dinucleosome mapping.</title>
        <authorList>
            <person name="Nishida H."/>
            <person name="Kondo S."/>
            <person name="Matsumoto T."/>
            <person name="Suzuki Y."/>
            <person name="Yoshikawa H."/>
            <person name="Taylor T.D."/>
            <person name="Sugiyama J."/>
        </authorList>
    </citation>
    <scope>NUCLEOTIDE SEQUENCE [LARGE SCALE GENOMIC DNA]</scope>
    <source>
        <strain evidence="4">CBS 9802 / IAM 14324 / JCM 22182 / KY 12970</strain>
    </source>
</reference>
<dbReference type="AlphaFoldDB" id="G7E2T1"/>
<feature type="region of interest" description="Disordered" evidence="1">
    <location>
        <begin position="356"/>
        <end position="375"/>
    </location>
</feature>
<feature type="chain" id="PRO_5009955689" evidence="2">
    <location>
        <begin position="18"/>
        <end position="407"/>
    </location>
</feature>
<feature type="signal peptide" evidence="2">
    <location>
        <begin position="1"/>
        <end position="17"/>
    </location>
</feature>
<evidence type="ECO:0000313" key="3">
    <source>
        <dbReference type="EMBL" id="GAA97141.1"/>
    </source>
</evidence>
<protein>
    <submittedName>
        <fullName evidence="3">Uncharacterized protein</fullName>
    </submittedName>
</protein>
<dbReference type="Proteomes" id="UP000009131">
    <property type="component" value="Unassembled WGS sequence"/>
</dbReference>
<evidence type="ECO:0000313" key="4">
    <source>
        <dbReference type="Proteomes" id="UP000009131"/>
    </source>
</evidence>
<accession>G7E2T1</accession>
<keyword evidence="4" id="KW-1185">Reference proteome</keyword>
<keyword evidence="2" id="KW-0732">Signal</keyword>
<dbReference type="EMBL" id="BABT02000112">
    <property type="protein sequence ID" value="GAA97141.1"/>
    <property type="molecule type" value="Genomic_DNA"/>
</dbReference>